<evidence type="ECO:0000256" key="7">
    <source>
        <dbReference type="SAM" id="MobiDB-lite"/>
    </source>
</evidence>
<reference evidence="11 12" key="1">
    <citation type="journal article" date="2018" name="IMA Fungus">
        <title>IMA Genome-F 9: Draft genome sequence of Annulohypoxylon stygium, Aspergillus mulundensis, Berkeleyomyces basicola (syn. Thielaviopsis basicola), Ceratocystis smalleyi, two Cercospora beticola strains, Coleophoma cylindrospora, Fusarium fracticaudum, Phialophora cf. hyalina, and Morchella septimelata.</title>
        <authorList>
            <person name="Wingfield B.D."/>
            <person name="Bills G.F."/>
            <person name="Dong Y."/>
            <person name="Huang W."/>
            <person name="Nel W.J."/>
            <person name="Swalarsk-Parry B.S."/>
            <person name="Vaghefi N."/>
            <person name="Wilken P.M."/>
            <person name="An Z."/>
            <person name="de Beer Z.W."/>
            <person name="De Vos L."/>
            <person name="Chen L."/>
            <person name="Duong T.A."/>
            <person name="Gao Y."/>
            <person name="Hammerbacher A."/>
            <person name="Kikkert J.R."/>
            <person name="Li Y."/>
            <person name="Li H."/>
            <person name="Li K."/>
            <person name="Li Q."/>
            <person name="Liu X."/>
            <person name="Ma X."/>
            <person name="Naidoo K."/>
            <person name="Pethybridge S.J."/>
            <person name="Sun J."/>
            <person name="Steenkamp E.T."/>
            <person name="van der Nest M.A."/>
            <person name="van Wyk S."/>
            <person name="Wingfield M.J."/>
            <person name="Xiong C."/>
            <person name="Yue Q."/>
            <person name="Zhang X."/>
        </authorList>
    </citation>
    <scope>NUCLEOTIDE SEQUENCE [LARGE SCALE GENOMIC DNA]</scope>
    <source>
        <strain evidence="11 12">BP6252</strain>
    </source>
</reference>
<dbReference type="InterPro" id="IPR006593">
    <property type="entry name" value="Cyt_b561/ferric_Rdtase_TM"/>
</dbReference>
<evidence type="ECO:0000256" key="8">
    <source>
        <dbReference type="SAM" id="Phobius"/>
    </source>
</evidence>
<dbReference type="PANTHER" id="PTHR47797">
    <property type="entry name" value="DEHYDROGENASE, PUTATIVE (AFU_ORTHOLOGUE AFUA_8G05805)-RELATED"/>
    <property type="match status" value="1"/>
</dbReference>
<evidence type="ECO:0000256" key="1">
    <source>
        <dbReference type="ARBA" id="ARBA00004370"/>
    </source>
</evidence>
<feature type="transmembrane region" description="Helical" evidence="8">
    <location>
        <begin position="182"/>
        <end position="202"/>
    </location>
</feature>
<dbReference type="Proteomes" id="UP000256645">
    <property type="component" value="Unassembled WGS sequence"/>
</dbReference>
<keyword evidence="4" id="KW-0249">Electron transport</keyword>
<feature type="signal peptide" evidence="9">
    <location>
        <begin position="1"/>
        <end position="20"/>
    </location>
</feature>
<keyword evidence="9" id="KW-0732">Signal</keyword>
<dbReference type="Gene3D" id="1.20.120.1770">
    <property type="match status" value="1"/>
</dbReference>
<evidence type="ECO:0000256" key="9">
    <source>
        <dbReference type="SAM" id="SignalP"/>
    </source>
</evidence>
<dbReference type="AlphaFoldDB" id="A0A3D8SS01"/>
<feature type="chain" id="PRO_5017766845" description="Cytochrome b561 domain-containing protein" evidence="9">
    <location>
        <begin position="21"/>
        <end position="284"/>
    </location>
</feature>
<comment type="subcellular location">
    <subcellularLocation>
        <location evidence="1">Membrane</location>
    </subcellularLocation>
</comment>
<keyword evidence="6 8" id="KW-0472">Membrane</keyword>
<evidence type="ECO:0000256" key="5">
    <source>
        <dbReference type="ARBA" id="ARBA00022989"/>
    </source>
</evidence>
<evidence type="ECO:0000256" key="6">
    <source>
        <dbReference type="ARBA" id="ARBA00023136"/>
    </source>
</evidence>
<evidence type="ECO:0000259" key="10">
    <source>
        <dbReference type="SMART" id="SM00665"/>
    </source>
</evidence>
<evidence type="ECO:0000313" key="12">
    <source>
        <dbReference type="Proteomes" id="UP000256645"/>
    </source>
</evidence>
<dbReference type="CDD" id="cd08760">
    <property type="entry name" value="Cyt_b561_FRRS1_like"/>
    <property type="match status" value="1"/>
</dbReference>
<sequence length="284" mass="30522">MKLDFFSLVLVASALLGIHAQPGRSIFNQNLDSRLNRLSIPQSPLDKHFPHKRDEISPSKAQLLPRQGNDAFGGFGGGGGGGGGNGGFSGGSSGGSNSGSGSGGAFQEIEQLRNTYRLAHGVTMSVVVLLLFPLGALAMRVIGKWWLHATFQILSILVLLAGFGLGVYMAEHERRLFNNTHTIFGTVLVALFVTAQPLIGFLQHAHFRRYKERGAWGYMHLWAGRILIVLGVVNGGIGLQLSREEGTAKNAYIAIAIVVGVIYILTLFITAVFRRRGSKAGSRI</sequence>
<dbReference type="STRING" id="1849047.A0A3D8SS01"/>
<comment type="caution">
    <text evidence="11">The sequence shown here is derived from an EMBL/GenBank/DDBJ whole genome shotgun (WGS) entry which is preliminary data.</text>
</comment>
<evidence type="ECO:0000256" key="4">
    <source>
        <dbReference type="ARBA" id="ARBA00022982"/>
    </source>
</evidence>
<protein>
    <recommendedName>
        <fullName evidence="10">Cytochrome b561 domain-containing protein</fullName>
    </recommendedName>
</protein>
<dbReference type="OrthoDB" id="19261at2759"/>
<gene>
    <name evidence="11" type="ORF">BP6252_00570</name>
</gene>
<organism evidence="11 12">
    <name type="scientific">Coleophoma cylindrospora</name>
    <dbReference type="NCBI Taxonomy" id="1849047"/>
    <lineage>
        <taxon>Eukaryota</taxon>
        <taxon>Fungi</taxon>
        <taxon>Dikarya</taxon>
        <taxon>Ascomycota</taxon>
        <taxon>Pezizomycotina</taxon>
        <taxon>Leotiomycetes</taxon>
        <taxon>Helotiales</taxon>
        <taxon>Dermateaceae</taxon>
        <taxon>Coleophoma</taxon>
    </lineage>
</organism>
<keyword evidence="3 8" id="KW-0812">Transmembrane</keyword>
<feature type="region of interest" description="Disordered" evidence="7">
    <location>
        <begin position="83"/>
        <end position="104"/>
    </location>
</feature>
<evidence type="ECO:0000313" key="11">
    <source>
        <dbReference type="EMBL" id="RDW88538.1"/>
    </source>
</evidence>
<name>A0A3D8SS01_9HELO</name>
<dbReference type="GO" id="GO:0016020">
    <property type="term" value="C:membrane"/>
    <property type="evidence" value="ECO:0007669"/>
    <property type="project" value="UniProtKB-SubCell"/>
</dbReference>
<dbReference type="EMBL" id="PDLM01000001">
    <property type="protein sequence ID" value="RDW88538.1"/>
    <property type="molecule type" value="Genomic_DNA"/>
</dbReference>
<feature type="domain" description="Cytochrome b561" evidence="10">
    <location>
        <begin position="119"/>
        <end position="239"/>
    </location>
</feature>
<keyword evidence="12" id="KW-1185">Reference proteome</keyword>
<dbReference type="SMART" id="SM00665">
    <property type="entry name" value="B561"/>
    <property type="match status" value="1"/>
</dbReference>
<feature type="transmembrane region" description="Helical" evidence="8">
    <location>
        <begin position="118"/>
        <end position="138"/>
    </location>
</feature>
<evidence type="ECO:0000256" key="2">
    <source>
        <dbReference type="ARBA" id="ARBA00022448"/>
    </source>
</evidence>
<accession>A0A3D8SS01</accession>
<feature type="transmembrane region" description="Helical" evidence="8">
    <location>
        <begin position="222"/>
        <end position="239"/>
    </location>
</feature>
<proteinExistence type="predicted"/>
<keyword evidence="5 8" id="KW-1133">Transmembrane helix</keyword>
<keyword evidence="2" id="KW-0813">Transport</keyword>
<feature type="transmembrane region" description="Helical" evidence="8">
    <location>
        <begin position="145"/>
        <end position="170"/>
    </location>
</feature>
<evidence type="ECO:0000256" key="3">
    <source>
        <dbReference type="ARBA" id="ARBA00022692"/>
    </source>
</evidence>
<feature type="transmembrane region" description="Helical" evidence="8">
    <location>
        <begin position="251"/>
        <end position="273"/>
    </location>
</feature>
<dbReference type="PANTHER" id="PTHR47797:SF4">
    <property type="entry name" value="DOMON DOMAIN-CONTAINING PROTEIN"/>
    <property type="match status" value="1"/>
</dbReference>